<sequence>MGEPSPDIRSPSGLDDTSSRNLENDDPWSRRMVLSLDGGGIRGLTSLYILRELMRMTRDVERKYMNTSSTASPLIRPDGRERDGDSGKFSFSEQNSEGEILPCHYFDYIGGTSTGGLIATLLGRLRFSVDEVIIHYQNIWTTMAAELSSSDALLPFRKSKRRRGNTSGLEHALSQILQTRQLQLNNLLYRVGIPRSPTASESSTANLLNDTFASDAEMCRTIALAVQIDSKLGISRPFLFRSYPSINHSNHVAKKSAENATRDAGIMQVCRATSAAPVYFESVKLGDGNYKYRDGSIWAPNPSEELYNEVRSMHQDVEKPVRCLVSIGCGQSKHTQSPAHNTPSPIKSRQDPDTVLRKRSSDGELDYFRLNGPMDLSDQKLKDWKASRSGKDTFQLLKVAVDTYVANTNVEDELKRCAELLVDRRRARAATPRWGRFALGLCYVCSRCETNSRTVKFDDADDYIDHLQWVHEGPPPDDVLYFEYKRLLENSRISMVR</sequence>
<accession>A0A8E2F9G7</accession>
<feature type="region of interest" description="Disordered" evidence="5">
    <location>
        <begin position="66"/>
        <end position="95"/>
    </location>
</feature>
<comment type="caution">
    <text evidence="4">Lacks conserved residue(s) required for the propagation of feature annotation.</text>
</comment>
<feature type="region of interest" description="Disordered" evidence="5">
    <location>
        <begin position="1"/>
        <end position="24"/>
    </location>
</feature>
<keyword evidence="3 4" id="KW-0443">Lipid metabolism</keyword>
<dbReference type="InterPro" id="IPR016035">
    <property type="entry name" value="Acyl_Trfase/lysoPLipase"/>
</dbReference>
<dbReference type="InterPro" id="IPR002641">
    <property type="entry name" value="PNPLA_dom"/>
</dbReference>
<feature type="active site" description="Proton acceptor" evidence="4">
    <location>
        <position position="294"/>
    </location>
</feature>
<evidence type="ECO:0000259" key="6">
    <source>
        <dbReference type="PROSITE" id="PS51635"/>
    </source>
</evidence>
<evidence type="ECO:0000256" key="5">
    <source>
        <dbReference type="SAM" id="MobiDB-lite"/>
    </source>
</evidence>
<feature type="region of interest" description="Disordered" evidence="5">
    <location>
        <begin position="331"/>
        <end position="356"/>
    </location>
</feature>
<evidence type="ECO:0000256" key="3">
    <source>
        <dbReference type="ARBA" id="ARBA00023098"/>
    </source>
</evidence>
<evidence type="ECO:0000256" key="1">
    <source>
        <dbReference type="ARBA" id="ARBA00022801"/>
    </source>
</evidence>
<keyword evidence="2 4" id="KW-0442">Lipid degradation</keyword>
<dbReference type="PANTHER" id="PTHR24185">
    <property type="entry name" value="CALCIUM-INDEPENDENT PHOSPHOLIPASE A2-GAMMA"/>
    <property type="match status" value="1"/>
</dbReference>
<dbReference type="EMBL" id="KV748832">
    <property type="protein sequence ID" value="OCL12788.1"/>
    <property type="molecule type" value="Genomic_DNA"/>
</dbReference>
<feature type="domain" description="PNPLA" evidence="6">
    <location>
        <begin position="34"/>
        <end position="307"/>
    </location>
</feature>
<feature type="compositionally biased region" description="Polar residues" evidence="5">
    <location>
        <begin position="332"/>
        <end position="347"/>
    </location>
</feature>
<feature type="short sequence motif" description="GXSXG" evidence="4">
    <location>
        <begin position="111"/>
        <end position="115"/>
    </location>
</feature>
<keyword evidence="8" id="KW-1185">Reference proteome</keyword>
<dbReference type="GO" id="GO:0047499">
    <property type="term" value="F:calcium-independent phospholipase A2 activity"/>
    <property type="evidence" value="ECO:0007669"/>
    <property type="project" value="TreeGrafter"/>
</dbReference>
<dbReference type="SUPFAM" id="SSF52151">
    <property type="entry name" value="FabD/lysophospholipase-like"/>
    <property type="match status" value="1"/>
</dbReference>
<dbReference type="Gene3D" id="3.40.1090.10">
    <property type="entry name" value="Cytosolic phospholipase A2 catalytic domain"/>
    <property type="match status" value="1"/>
</dbReference>
<feature type="active site" description="Nucleophile" evidence="4">
    <location>
        <position position="113"/>
    </location>
</feature>
<organism evidence="7 8">
    <name type="scientific">Glonium stellatum</name>
    <dbReference type="NCBI Taxonomy" id="574774"/>
    <lineage>
        <taxon>Eukaryota</taxon>
        <taxon>Fungi</taxon>
        <taxon>Dikarya</taxon>
        <taxon>Ascomycota</taxon>
        <taxon>Pezizomycotina</taxon>
        <taxon>Dothideomycetes</taxon>
        <taxon>Pleosporomycetidae</taxon>
        <taxon>Gloniales</taxon>
        <taxon>Gloniaceae</taxon>
        <taxon>Glonium</taxon>
    </lineage>
</organism>
<gene>
    <name evidence="7" type="ORF">AOQ84DRAFT_139014</name>
</gene>
<dbReference type="AlphaFoldDB" id="A0A8E2F9G7"/>
<dbReference type="GO" id="GO:0046486">
    <property type="term" value="P:glycerolipid metabolic process"/>
    <property type="evidence" value="ECO:0007669"/>
    <property type="project" value="UniProtKB-ARBA"/>
</dbReference>
<name>A0A8E2F9G7_9PEZI</name>
<dbReference type="GO" id="GO:0019369">
    <property type="term" value="P:arachidonate metabolic process"/>
    <property type="evidence" value="ECO:0007669"/>
    <property type="project" value="TreeGrafter"/>
</dbReference>
<evidence type="ECO:0000256" key="2">
    <source>
        <dbReference type="ARBA" id="ARBA00022963"/>
    </source>
</evidence>
<dbReference type="GO" id="GO:0016042">
    <property type="term" value="P:lipid catabolic process"/>
    <property type="evidence" value="ECO:0007669"/>
    <property type="project" value="UniProtKB-UniRule"/>
</dbReference>
<protein>
    <submittedName>
        <fullName evidence="7">FabD/lysophospholipase-like protein</fullName>
    </submittedName>
</protein>
<evidence type="ECO:0000313" key="7">
    <source>
        <dbReference type="EMBL" id="OCL12788.1"/>
    </source>
</evidence>
<reference evidence="7 8" key="1">
    <citation type="journal article" date="2016" name="Nat. Commun.">
        <title>Ectomycorrhizal ecology is imprinted in the genome of the dominant symbiotic fungus Cenococcum geophilum.</title>
        <authorList>
            <consortium name="DOE Joint Genome Institute"/>
            <person name="Peter M."/>
            <person name="Kohler A."/>
            <person name="Ohm R.A."/>
            <person name="Kuo A."/>
            <person name="Krutzmann J."/>
            <person name="Morin E."/>
            <person name="Arend M."/>
            <person name="Barry K.W."/>
            <person name="Binder M."/>
            <person name="Choi C."/>
            <person name="Clum A."/>
            <person name="Copeland A."/>
            <person name="Grisel N."/>
            <person name="Haridas S."/>
            <person name="Kipfer T."/>
            <person name="LaButti K."/>
            <person name="Lindquist E."/>
            <person name="Lipzen A."/>
            <person name="Maire R."/>
            <person name="Meier B."/>
            <person name="Mihaltcheva S."/>
            <person name="Molinier V."/>
            <person name="Murat C."/>
            <person name="Poggeler S."/>
            <person name="Quandt C.A."/>
            <person name="Sperisen C."/>
            <person name="Tritt A."/>
            <person name="Tisserant E."/>
            <person name="Crous P.W."/>
            <person name="Henrissat B."/>
            <person name="Nehls U."/>
            <person name="Egli S."/>
            <person name="Spatafora J.W."/>
            <person name="Grigoriev I.V."/>
            <person name="Martin F.M."/>
        </authorList>
    </citation>
    <scope>NUCLEOTIDE SEQUENCE [LARGE SCALE GENOMIC DNA]</scope>
    <source>
        <strain evidence="7 8">CBS 207.34</strain>
    </source>
</reference>
<dbReference type="Proteomes" id="UP000250140">
    <property type="component" value="Unassembled WGS sequence"/>
</dbReference>
<dbReference type="PROSITE" id="PS51635">
    <property type="entry name" value="PNPLA"/>
    <property type="match status" value="1"/>
</dbReference>
<evidence type="ECO:0000313" key="8">
    <source>
        <dbReference type="Proteomes" id="UP000250140"/>
    </source>
</evidence>
<proteinExistence type="predicted"/>
<evidence type="ECO:0000256" key="4">
    <source>
        <dbReference type="PROSITE-ProRule" id="PRU01161"/>
    </source>
</evidence>
<dbReference type="Pfam" id="PF01734">
    <property type="entry name" value="Patatin"/>
    <property type="match status" value="1"/>
</dbReference>
<keyword evidence="1 4" id="KW-0378">Hydrolase</keyword>
<dbReference type="GO" id="GO:0016020">
    <property type="term" value="C:membrane"/>
    <property type="evidence" value="ECO:0007669"/>
    <property type="project" value="TreeGrafter"/>
</dbReference>
<dbReference type="PANTHER" id="PTHR24185:SF1">
    <property type="entry name" value="CALCIUM-INDEPENDENT PHOSPHOLIPASE A2-GAMMA"/>
    <property type="match status" value="1"/>
</dbReference>
<feature type="short sequence motif" description="GXGXXG" evidence="4">
    <location>
        <begin position="38"/>
        <end position="43"/>
    </location>
</feature>
<dbReference type="OrthoDB" id="626167at2759"/>
<feature type="compositionally biased region" description="Basic and acidic residues" evidence="5">
    <location>
        <begin position="77"/>
        <end position="86"/>
    </location>
</feature>